<dbReference type="Gene3D" id="3.30.450.90">
    <property type="match status" value="1"/>
</dbReference>
<dbReference type="Proteomes" id="UP000298234">
    <property type="component" value="Unassembled WGS sequence"/>
</dbReference>
<dbReference type="EMBL" id="SNSQ01000016">
    <property type="protein sequence ID" value="TEU47544.1"/>
    <property type="molecule type" value="Genomic_DNA"/>
</dbReference>
<comment type="similarity">
    <text evidence="1">Belongs to the GSP E family.</text>
</comment>
<evidence type="ECO:0000313" key="3">
    <source>
        <dbReference type="EMBL" id="TEU47544.1"/>
    </source>
</evidence>
<protein>
    <recommendedName>
        <fullName evidence="2">Bacterial type II secretion system protein E domain-containing protein</fullName>
    </recommendedName>
</protein>
<proteinExistence type="inferred from homology"/>
<evidence type="ECO:0000259" key="2">
    <source>
        <dbReference type="Pfam" id="PF00437"/>
    </source>
</evidence>
<comment type="caution">
    <text evidence="3">The sequence shown here is derived from an EMBL/GenBank/DDBJ whole genome shotgun (WGS) entry which is preliminary data.</text>
</comment>
<dbReference type="Pfam" id="PF00437">
    <property type="entry name" value="T2SSE"/>
    <property type="match status" value="1"/>
</dbReference>
<dbReference type="Gene3D" id="3.40.50.300">
    <property type="entry name" value="P-loop containing nucleotide triphosphate hydrolases"/>
    <property type="match status" value="1"/>
</dbReference>
<dbReference type="PANTHER" id="PTHR30486:SF6">
    <property type="entry name" value="TYPE IV PILUS RETRACTATION ATPASE PILT"/>
    <property type="match status" value="1"/>
</dbReference>
<evidence type="ECO:0000256" key="1">
    <source>
        <dbReference type="ARBA" id="ARBA00006611"/>
    </source>
</evidence>
<dbReference type="SUPFAM" id="SSF52540">
    <property type="entry name" value="P-loop containing nucleoside triphosphate hydrolases"/>
    <property type="match status" value="1"/>
</dbReference>
<dbReference type="PANTHER" id="PTHR30486">
    <property type="entry name" value="TWITCHING MOTILITY PROTEIN PILT"/>
    <property type="match status" value="1"/>
</dbReference>
<sequence>MMRVFEPGSVTLRSYFNSDEFDALLVEISQADISDIHMETNQPIWVRWHGKQMRLTNRPLTDQEIARVLNHIYGTSAASELAKIREIHKRHNIAISSDEIYAFRFNAITSRLTTGPAVRISLRSIPRDLPTVEDMVDLDPQVREAYIHSRGIGFVVGETGNGKSTLLAALNRSLLLDGDSRKLLTYEDPIEFDLTPLNEITPSSTVSQHEIGESCRSYYDGIVNSLRSAPTDIMVGEAKERETVEAVLHSGETGHKTNATVHAGSVRETVLRLASEFPPDQQAGIVYKILSQVNFILVQKLVTRPGGGRRYPLREWFVFDDATRRKLLAQSNTLSTLTMLDDMVRERGQDFQSQALRAYRCGSITSDAVRVFDLSFCEEAQ</sequence>
<dbReference type="InterPro" id="IPR050921">
    <property type="entry name" value="T4SS_GSP_E_ATPase"/>
</dbReference>
<dbReference type="InterPro" id="IPR027417">
    <property type="entry name" value="P-loop_NTPase"/>
</dbReference>
<gene>
    <name evidence="3" type="ORF">E3D37_16190</name>
</gene>
<evidence type="ECO:0000313" key="4">
    <source>
        <dbReference type="Proteomes" id="UP000298234"/>
    </source>
</evidence>
<feature type="domain" description="Bacterial type II secretion system protein E" evidence="2">
    <location>
        <begin position="22"/>
        <end position="303"/>
    </location>
</feature>
<organism evidence="3 4">
    <name type="scientific">Burkholderia cepacia</name>
    <name type="common">Pseudomonas cepacia</name>
    <dbReference type="NCBI Taxonomy" id="292"/>
    <lineage>
        <taxon>Bacteria</taxon>
        <taxon>Pseudomonadati</taxon>
        <taxon>Pseudomonadota</taxon>
        <taxon>Betaproteobacteria</taxon>
        <taxon>Burkholderiales</taxon>
        <taxon>Burkholderiaceae</taxon>
        <taxon>Burkholderia</taxon>
        <taxon>Burkholderia cepacia complex</taxon>
    </lineage>
</organism>
<reference evidence="3 4" key="1">
    <citation type="submission" date="2019-03" db="EMBL/GenBank/DDBJ databases">
        <title>Burkholderia cepacia outbreak.</title>
        <authorList>
            <person name="Farzana R."/>
            <person name="Walsh T.R."/>
        </authorList>
    </citation>
    <scope>NUCLEOTIDE SEQUENCE [LARGE SCALE GENOMIC DNA]</scope>
    <source>
        <strain evidence="4">d13</strain>
    </source>
</reference>
<dbReference type="AlphaFoldDB" id="A0AAX2RMW1"/>
<dbReference type="InterPro" id="IPR001482">
    <property type="entry name" value="T2SS/T4SS_dom"/>
</dbReference>
<dbReference type="GO" id="GO:0016887">
    <property type="term" value="F:ATP hydrolysis activity"/>
    <property type="evidence" value="ECO:0007669"/>
    <property type="project" value="InterPro"/>
</dbReference>
<accession>A0AAX2RMW1</accession>
<name>A0AAX2RMW1_BURCE</name>